<evidence type="ECO:0000313" key="2">
    <source>
        <dbReference type="Proteomes" id="UP001234178"/>
    </source>
</evidence>
<dbReference type="EMBL" id="JAOYFB010000005">
    <property type="protein sequence ID" value="KAK4017179.1"/>
    <property type="molecule type" value="Genomic_DNA"/>
</dbReference>
<evidence type="ECO:0000313" key="1">
    <source>
        <dbReference type="EMBL" id="KAK4017179.1"/>
    </source>
</evidence>
<sequence>METHNAEVKTIHDKTVLAEVNSSEVEQSRLSTMDKQKKSLFLALVSSNYLLESNNFSSSDFSSEEEQSRDIFLTAFTYISPE</sequence>
<comment type="caution">
    <text evidence="1">The sequence shown here is derived from an EMBL/GenBank/DDBJ whole genome shotgun (WGS) entry which is preliminary data.</text>
</comment>
<proteinExistence type="predicted"/>
<name>A0ABQ9ZW90_9CRUS</name>
<keyword evidence="2" id="KW-1185">Reference proteome</keyword>
<protein>
    <submittedName>
        <fullName evidence="1">Uncharacterized protein</fullName>
    </submittedName>
</protein>
<accession>A0ABQ9ZW90</accession>
<dbReference type="Proteomes" id="UP001234178">
    <property type="component" value="Unassembled WGS sequence"/>
</dbReference>
<gene>
    <name evidence="1" type="ORF">OUZ56_032130</name>
</gene>
<organism evidence="1 2">
    <name type="scientific">Daphnia magna</name>
    <dbReference type="NCBI Taxonomy" id="35525"/>
    <lineage>
        <taxon>Eukaryota</taxon>
        <taxon>Metazoa</taxon>
        <taxon>Ecdysozoa</taxon>
        <taxon>Arthropoda</taxon>
        <taxon>Crustacea</taxon>
        <taxon>Branchiopoda</taxon>
        <taxon>Diplostraca</taxon>
        <taxon>Cladocera</taxon>
        <taxon>Anomopoda</taxon>
        <taxon>Daphniidae</taxon>
        <taxon>Daphnia</taxon>
    </lineage>
</organism>
<reference evidence="1 2" key="1">
    <citation type="journal article" date="2023" name="Nucleic Acids Res.">
        <title>The hologenome of Daphnia magna reveals possible DNA methylation and microbiome-mediated evolution of the host genome.</title>
        <authorList>
            <person name="Chaturvedi A."/>
            <person name="Li X."/>
            <person name="Dhandapani V."/>
            <person name="Marshall H."/>
            <person name="Kissane S."/>
            <person name="Cuenca-Cambronero M."/>
            <person name="Asole G."/>
            <person name="Calvet F."/>
            <person name="Ruiz-Romero M."/>
            <person name="Marangio P."/>
            <person name="Guigo R."/>
            <person name="Rago D."/>
            <person name="Mirbahai L."/>
            <person name="Eastwood N."/>
            <person name="Colbourne J.K."/>
            <person name="Zhou J."/>
            <person name="Mallon E."/>
            <person name="Orsini L."/>
        </authorList>
    </citation>
    <scope>NUCLEOTIDE SEQUENCE [LARGE SCALE GENOMIC DNA]</scope>
    <source>
        <strain evidence="1">LRV0_1</strain>
    </source>
</reference>